<dbReference type="AlphaFoldDB" id="A0AA40FJR9"/>
<proteinExistence type="predicted"/>
<keyword evidence="2" id="KW-1185">Reference proteome</keyword>
<reference evidence="1" key="1">
    <citation type="submission" date="2021-10" db="EMBL/GenBank/DDBJ databases">
        <title>Melipona bicolor Genome sequencing and assembly.</title>
        <authorList>
            <person name="Araujo N.S."/>
            <person name="Arias M.C."/>
        </authorList>
    </citation>
    <scope>NUCLEOTIDE SEQUENCE</scope>
    <source>
        <strain evidence="1">USP_2M_L1-L4_2017</strain>
        <tissue evidence="1">Whole body</tissue>
    </source>
</reference>
<organism evidence="1 2">
    <name type="scientific">Melipona bicolor</name>
    <dbReference type="NCBI Taxonomy" id="60889"/>
    <lineage>
        <taxon>Eukaryota</taxon>
        <taxon>Metazoa</taxon>
        <taxon>Ecdysozoa</taxon>
        <taxon>Arthropoda</taxon>
        <taxon>Hexapoda</taxon>
        <taxon>Insecta</taxon>
        <taxon>Pterygota</taxon>
        <taxon>Neoptera</taxon>
        <taxon>Endopterygota</taxon>
        <taxon>Hymenoptera</taxon>
        <taxon>Apocrita</taxon>
        <taxon>Aculeata</taxon>
        <taxon>Apoidea</taxon>
        <taxon>Anthophila</taxon>
        <taxon>Apidae</taxon>
        <taxon>Melipona</taxon>
    </lineage>
</organism>
<evidence type="ECO:0000313" key="2">
    <source>
        <dbReference type="Proteomes" id="UP001177670"/>
    </source>
</evidence>
<comment type="caution">
    <text evidence="1">The sequence shown here is derived from an EMBL/GenBank/DDBJ whole genome shotgun (WGS) entry which is preliminary data.</text>
</comment>
<evidence type="ECO:0000313" key="1">
    <source>
        <dbReference type="EMBL" id="KAK1120161.1"/>
    </source>
</evidence>
<accession>A0AA40FJR9</accession>
<sequence>MENQQKWKSDKNPPTKFSVSDFLLNRRNGHRFLKLCHSDYFTIPKSLMAVEFHKGPLSDHKKATTAQDTKVLKPITNVDNDPSFSCLQFCQW</sequence>
<name>A0AA40FJR9_9HYME</name>
<dbReference type="EMBL" id="JAHYIQ010000032">
    <property type="protein sequence ID" value="KAK1120161.1"/>
    <property type="molecule type" value="Genomic_DNA"/>
</dbReference>
<dbReference type="Proteomes" id="UP001177670">
    <property type="component" value="Unassembled WGS sequence"/>
</dbReference>
<protein>
    <submittedName>
        <fullName evidence="1">Uncharacterized protein</fullName>
    </submittedName>
</protein>
<gene>
    <name evidence="1" type="ORF">K0M31_012533</name>
</gene>